<dbReference type="EMBL" id="QDEB01074303">
    <property type="protein sequence ID" value="RZC35074.1"/>
    <property type="molecule type" value="Genomic_DNA"/>
</dbReference>
<dbReference type="OrthoDB" id="6803975at2759"/>
<proteinExistence type="predicted"/>
<keyword evidence="2" id="KW-1185">Reference proteome</keyword>
<reference evidence="1 2" key="1">
    <citation type="submission" date="2017-03" db="EMBL/GenBank/DDBJ databases">
        <title>Genome of the blue death feigning beetle - Asbolus verrucosus.</title>
        <authorList>
            <person name="Rider S.D."/>
        </authorList>
    </citation>
    <scope>NUCLEOTIDE SEQUENCE [LARGE SCALE GENOMIC DNA]</scope>
    <source>
        <strain evidence="1">Butters</strain>
        <tissue evidence="1">Head and leg muscle</tissue>
    </source>
</reference>
<evidence type="ECO:0000313" key="1">
    <source>
        <dbReference type="EMBL" id="RZC35074.1"/>
    </source>
</evidence>
<protein>
    <submittedName>
        <fullName evidence="1">Uncharacterized protein</fullName>
    </submittedName>
</protein>
<gene>
    <name evidence="1" type="ORF">BDFB_014056</name>
</gene>
<dbReference type="Proteomes" id="UP000292052">
    <property type="component" value="Unassembled WGS sequence"/>
</dbReference>
<organism evidence="1 2">
    <name type="scientific">Asbolus verrucosus</name>
    <name type="common">Desert ironclad beetle</name>
    <dbReference type="NCBI Taxonomy" id="1661398"/>
    <lineage>
        <taxon>Eukaryota</taxon>
        <taxon>Metazoa</taxon>
        <taxon>Ecdysozoa</taxon>
        <taxon>Arthropoda</taxon>
        <taxon>Hexapoda</taxon>
        <taxon>Insecta</taxon>
        <taxon>Pterygota</taxon>
        <taxon>Neoptera</taxon>
        <taxon>Endopterygota</taxon>
        <taxon>Coleoptera</taxon>
        <taxon>Polyphaga</taxon>
        <taxon>Cucujiformia</taxon>
        <taxon>Tenebrionidae</taxon>
        <taxon>Pimeliinae</taxon>
        <taxon>Asbolus</taxon>
    </lineage>
</organism>
<evidence type="ECO:0000313" key="2">
    <source>
        <dbReference type="Proteomes" id="UP000292052"/>
    </source>
</evidence>
<comment type="caution">
    <text evidence="1">The sequence shown here is derived from an EMBL/GenBank/DDBJ whole genome shotgun (WGS) entry which is preliminary data.</text>
</comment>
<dbReference type="AlphaFoldDB" id="A0A482VQQ1"/>
<accession>A0A482VQQ1</accession>
<sequence>MIFTQEEKIFIVESYFRNGHLVDGVWQYSIQAGFVEFSQQFADATGLVDRKKSSGHPKKSTDQLHDDEIIDGYFSKTVPLHTLYMNLNLNKSFWMNELSVLQDPVTLLYSI</sequence>
<name>A0A482VQQ1_ASBVE</name>